<dbReference type="RefSeq" id="WP_203703044.1">
    <property type="nucleotide sequence ID" value="NZ_BAAALU010000026.1"/>
</dbReference>
<accession>A0ABQ4C2J2</accession>
<sequence>MEREVFAARFAAAAERARAVARPMVIEELPEPLTFRLRLNQSYDVGPPRVGEVRFPEDGSPDRAAALHRCDADTVVAELWRAGRVPEWVNLAVVSEDGGSTVVEVLSCGRFRPDDAVLHVLSPVLPPERDGRPFSIHQRFECWDQADVDQLADVGDQVWSLDVVGGSLPGLPDLPNLEILAHHAGVRSLAGFGRFPRLRLLRLAAADEFVVDATGGPVPALTNLRITNLPDRPWGHESLADLAPTLAELDLHGVATLWLGPFAPSIRRITLAAATVAGPVAFKPGLDSLAIHLDGATDAELAALLAGVVRPDSLSLRGTRLCDETLAAAARCEPRRLDLVGTGVDAATLERFRAVHPGLVAYPRSAGERTTTGAGYDAYMLGADD</sequence>
<gene>
    <name evidence="1" type="ORF">Air01nite_31010</name>
</gene>
<reference evidence="1 2" key="1">
    <citation type="submission" date="2021-01" db="EMBL/GenBank/DDBJ databases">
        <title>Whole genome shotgun sequence of Asanoa iriomotensis NBRC 100142.</title>
        <authorList>
            <person name="Komaki H."/>
            <person name="Tamura T."/>
        </authorList>
    </citation>
    <scope>NUCLEOTIDE SEQUENCE [LARGE SCALE GENOMIC DNA]</scope>
    <source>
        <strain evidence="1 2">NBRC 100142</strain>
    </source>
</reference>
<proteinExistence type="predicted"/>
<organism evidence="1 2">
    <name type="scientific">Asanoa iriomotensis</name>
    <dbReference type="NCBI Taxonomy" id="234613"/>
    <lineage>
        <taxon>Bacteria</taxon>
        <taxon>Bacillati</taxon>
        <taxon>Actinomycetota</taxon>
        <taxon>Actinomycetes</taxon>
        <taxon>Micromonosporales</taxon>
        <taxon>Micromonosporaceae</taxon>
        <taxon>Asanoa</taxon>
    </lineage>
</organism>
<evidence type="ECO:0008006" key="3">
    <source>
        <dbReference type="Google" id="ProtNLM"/>
    </source>
</evidence>
<keyword evidence="2" id="KW-1185">Reference proteome</keyword>
<dbReference type="Proteomes" id="UP000624325">
    <property type="component" value="Unassembled WGS sequence"/>
</dbReference>
<dbReference type="InterPro" id="IPR032675">
    <property type="entry name" value="LRR_dom_sf"/>
</dbReference>
<protein>
    <recommendedName>
        <fullName evidence="3">Leucine rich repeat (LRR) protein</fullName>
    </recommendedName>
</protein>
<name>A0ABQ4C2J2_9ACTN</name>
<comment type="caution">
    <text evidence="1">The sequence shown here is derived from an EMBL/GenBank/DDBJ whole genome shotgun (WGS) entry which is preliminary data.</text>
</comment>
<evidence type="ECO:0000313" key="1">
    <source>
        <dbReference type="EMBL" id="GIF57006.1"/>
    </source>
</evidence>
<dbReference type="EMBL" id="BONC01000019">
    <property type="protein sequence ID" value="GIF57006.1"/>
    <property type="molecule type" value="Genomic_DNA"/>
</dbReference>
<evidence type="ECO:0000313" key="2">
    <source>
        <dbReference type="Proteomes" id="UP000624325"/>
    </source>
</evidence>
<dbReference type="Gene3D" id="3.80.10.10">
    <property type="entry name" value="Ribonuclease Inhibitor"/>
    <property type="match status" value="1"/>
</dbReference>